<dbReference type="GO" id="GO:0036503">
    <property type="term" value="P:ERAD pathway"/>
    <property type="evidence" value="ECO:0007669"/>
    <property type="project" value="UniProtKB-ARBA"/>
</dbReference>
<feature type="disulfide bond" evidence="12">
    <location>
        <begin position="345"/>
        <end position="374"/>
    </location>
</feature>
<reference evidence="15" key="1">
    <citation type="submission" date="2022-12" db="EMBL/GenBank/DDBJ databases">
        <authorList>
            <person name="Petersen C."/>
        </authorList>
    </citation>
    <scope>NUCLEOTIDE SEQUENCE</scope>
    <source>
        <strain evidence="15">IBT 21472</strain>
    </source>
</reference>
<evidence type="ECO:0000256" key="9">
    <source>
        <dbReference type="ARBA" id="ARBA00047669"/>
    </source>
</evidence>
<dbReference type="InterPro" id="IPR001382">
    <property type="entry name" value="Glyco_hydro_47"/>
</dbReference>
<dbReference type="PANTHER" id="PTHR11742:SF101">
    <property type="entry name" value="MANNOSYL-OLIGOSACCHARIDE ALPHA-1,2-MANNOSIDASE 1B"/>
    <property type="match status" value="1"/>
</dbReference>
<reference evidence="15" key="2">
    <citation type="journal article" date="2023" name="IMA Fungus">
        <title>Comparative genomic study of the Penicillium genus elucidates a diverse pangenome and 15 lateral gene transfer events.</title>
        <authorList>
            <person name="Petersen C."/>
            <person name="Sorensen T."/>
            <person name="Nielsen M.R."/>
            <person name="Sondergaard T.E."/>
            <person name="Sorensen J.L."/>
            <person name="Fitzpatrick D.A."/>
            <person name="Frisvad J.C."/>
            <person name="Nielsen K.L."/>
        </authorList>
    </citation>
    <scope>NUCLEOTIDE SEQUENCE</scope>
    <source>
        <strain evidence="15">IBT 21472</strain>
    </source>
</reference>
<evidence type="ECO:0000256" key="6">
    <source>
        <dbReference type="ARBA" id="ARBA00023157"/>
    </source>
</evidence>
<keyword evidence="7" id="KW-0325">Glycoprotein</keyword>
<evidence type="ECO:0000256" key="13">
    <source>
        <dbReference type="RuleBase" id="RU361193"/>
    </source>
</evidence>
<feature type="signal peptide" evidence="14">
    <location>
        <begin position="1"/>
        <end position="20"/>
    </location>
</feature>
<dbReference type="EC" id="3.2.1.-" evidence="13"/>
<keyword evidence="11" id="KW-0479">Metal-binding</keyword>
<dbReference type="OrthoDB" id="8118055at2759"/>
<name>A0A9W9H3G9_9EURO</name>
<keyword evidence="4 14" id="KW-0732">Signal</keyword>
<keyword evidence="11" id="KW-0106">Calcium</keyword>
<evidence type="ECO:0000256" key="3">
    <source>
        <dbReference type="ARBA" id="ARBA00007658"/>
    </source>
</evidence>
<evidence type="ECO:0000256" key="2">
    <source>
        <dbReference type="ARBA" id="ARBA00004922"/>
    </source>
</evidence>
<comment type="catalytic activity">
    <reaction evidence="9">
        <text>N(4)-(alpha-D-Man-(1-&gt;2)-alpha-D-Man-(1-&gt;2)-alpha-D-Man-(1-&gt;3)-[alpha-D-Man-(1-&gt;3)-[alpha-D-Man-(1-&gt;2)-alpha-D-Man-(1-&gt;6)]-alpha-D-Man-(1-&gt;6)]-beta-D-Man-(1-&gt;4)-beta-D-GlcNAc-(1-&gt;4)-beta-D-GlcNAc)-L-asparaginyl-[protein] (N-glucan mannose isomer 8A1,2,3B1,3) + 3 H2O = N(4)-(alpha-D-Man-(1-&gt;3)-[alpha-D-Man-(1-&gt;3)-[alpha-D-Man-(1-&gt;6)]-alpha-D-Man-(1-&gt;6)]-beta-D-Man-(1-&gt;4)-beta-D-GlcNAc-(1-&gt;4)-beta-D-GlcNAc)-L-asparaginyl-[protein] (N-glucan mannose isomer 5A1,2) + 3 beta-D-mannose</text>
        <dbReference type="Rhea" id="RHEA:56028"/>
        <dbReference type="Rhea" id="RHEA-COMP:14358"/>
        <dbReference type="Rhea" id="RHEA-COMP:14367"/>
        <dbReference type="ChEBI" id="CHEBI:15377"/>
        <dbReference type="ChEBI" id="CHEBI:28563"/>
        <dbReference type="ChEBI" id="CHEBI:59087"/>
        <dbReference type="ChEBI" id="CHEBI:60628"/>
        <dbReference type="EC" id="3.2.1.113"/>
    </reaction>
</comment>
<keyword evidence="5 13" id="KW-0378">Hydrolase</keyword>
<evidence type="ECO:0000256" key="8">
    <source>
        <dbReference type="ARBA" id="ARBA00023295"/>
    </source>
</evidence>
<dbReference type="Gene3D" id="1.50.10.10">
    <property type="match status" value="1"/>
</dbReference>
<evidence type="ECO:0000313" key="15">
    <source>
        <dbReference type="EMBL" id="KAJ5303451.1"/>
    </source>
</evidence>
<organism evidence="15 16">
    <name type="scientific">Penicillium atrosanguineum</name>
    <dbReference type="NCBI Taxonomy" id="1132637"/>
    <lineage>
        <taxon>Eukaryota</taxon>
        <taxon>Fungi</taxon>
        <taxon>Dikarya</taxon>
        <taxon>Ascomycota</taxon>
        <taxon>Pezizomycotina</taxon>
        <taxon>Eurotiomycetes</taxon>
        <taxon>Eurotiomycetidae</taxon>
        <taxon>Eurotiales</taxon>
        <taxon>Aspergillaceae</taxon>
        <taxon>Penicillium</taxon>
    </lineage>
</organism>
<dbReference type="GO" id="GO:0016020">
    <property type="term" value="C:membrane"/>
    <property type="evidence" value="ECO:0007669"/>
    <property type="project" value="InterPro"/>
</dbReference>
<dbReference type="InterPro" id="IPR050749">
    <property type="entry name" value="Glycosyl_Hydrolase_47"/>
</dbReference>
<comment type="catalytic activity">
    <reaction evidence="10">
        <text>N(4)-(alpha-D-Man-(1-&gt;2)-alpha-D-Man-(1-&gt;2)-alpha-D-Man-(1-&gt;3)-[alpha-D-Man-(1-&gt;2)-alpha-D-Man-(1-&gt;3)-[alpha-D-Man-(1-&gt;2)-alpha-D-Man-(1-&gt;6)]-alpha-D-Man-(1-&gt;6)]-beta-D-Man-(1-&gt;4)-beta-D-GlcNAc-(1-&gt;4)-beta-D-GlcNAc)-L-asparaginyl-[protein] (N-glucan mannose isomer 9A1,2,3B1,2,3) + 4 H2O = N(4)-(alpha-D-Man-(1-&gt;3)-[alpha-D-Man-(1-&gt;3)-[alpha-D-Man-(1-&gt;6)]-alpha-D-Man-(1-&gt;6)]-beta-D-Man-(1-&gt;4)-beta-D-GlcNAc-(1-&gt;4)-beta-D-GlcNAc)-L-asparaginyl-[protein] (N-glucan mannose isomer 5A1,2) + 4 beta-D-mannose</text>
        <dbReference type="Rhea" id="RHEA:56008"/>
        <dbReference type="Rhea" id="RHEA-COMP:14356"/>
        <dbReference type="Rhea" id="RHEA-COMP:14367"/>
        <dbReference type="ChEBI" id="CHEBI:15377"/>
        <dbReference type="ChEBI" id="CHEBI:28563"/>
        <dbReference type="ChEBI" id="CHEBI:59087"/>
        <dbReference type="ChEBI" id="CHEBI:139493"/>
        <dbReference type="EC" id="3.2.1.113"/>
    </reaction>
</comment>
<feature type="binding site" evidence="11">
    <location>
        <position position="518"/>
    </location>
    <ligand>
        <name>Ca(2+)</name>
        <dbReference type="ChEBI" id="CHEBI:29108"/>
    </ligand>
</feature>
<dbReference type="PANTHER" id="PTHR11742">
    <property type="entry name" value="MANNOSYL-OLIGOSACCHARIDE ALPHA-1,2-MANNOSIDASE-RELATED"/>
    <property type="match status" value="1"/>
</dbReference>
<protein>
    <recommendedName>
        <fullName evidence="13">alpha-1,2-Mannosidase</fullName>
        <ecNumber evidence="13">3.2.1.-</ecNumber>
    </recommendedName>
</protein>
<dbReference type="GO" id="GO:0004571">
    <property type="term" value="F:mannosyl-oligosaccharide 1,2-alpha-mannosidase activity"/>
    <property type="evidence" value="ECO:0007669"/>
    <property type="project" value="UniProtKB-EC"/>
</dbReference>
<dbReference type="Pfam" id="PF01532">
    <property type="entry name" value="Glyco_hydro_47"/>
    <property type="match status" value="1"/>
</dbReference>
<dbReference type="GO" id="GO:0005783">
    <property type="term" value="C:endoplasmic reticulum"/>
    <property type="evidence" value="ECO:0007669"/>
    <property type="project" value="TreeGrafter"/>
</dbReference>
<dbReference type="GO" id="GO:0005509">
    <property type="term" value="F:calcium ion binding"/>
    <property type="evidence" value="ECO:0007669"/>
    <property type="project" value="InterPro"/>
</dbReference>
<comment type="similarity">
    <text evidence="3 13">Belongs to the glycosyl hydrolase 47 family.</text>
</comment>
<dbReference type="EMBL" id="JAPZBO010000009">
    <property type="protein sequence ID" value="KAJ5303451.1"/>
    <property type="molecule type" value="Genomic_DNA"/>
</dbReference>
<dbReference type="AlphaFoldDB" id="A0A9W9H3G9"/>
<dbReference type="GO" id="GO:0005975">
    <property type="term" value="P:carbohydrate metabolic process"/>
    <property type="evidence" value="ECO:0007669"/>
    <property type="project" value="InterPro"/>
</dbReference>
<dbReference type="Proteomes" id="UP001147746">
    <property type="component" value="Unassembled WGS sequence"/>
</dbReference>
<evidence type="ECO:0000256" key="5">
    <source>
        <dbReference type="ARBA" id="ARBA00022801"/>
    </source>
</evidence>
<evidence type="ECO:0000256" key="4">
    <source>
        <dbReference type="ARBA" id="ARBA00022729"/>
    </source>
</evidence>
<accession>A0A9W9H3G9</accession>
<dbReference type="InterPro" id="IPR012341">
    <property type="entry name" value="6hp_glycosidase-like_sf"/>
</dbReference>
<evidence type="ECO:0000256" key="7">
    <source>
        <dbReference type="ARBA" id="ARBA00023180"/>
    </source>
</evidence>
<comment type="caution">
    <text evidence="15">The sequence shown here is derived from an EMBL/GenBank/DDBJ whole genome shotgun (WGS) entry which is preliminary data.</text>
</comment>
<evidence type="ECO:0000256" key="14">
    <source>
        <dbReference type="SAM" id="SignalP"/>
    </source>
</evidence>
<comment type="cofactor">
    <cofactor evidence="1 11">
        <name>Ca(2+)</name>
        <dbReference type="ChEBI" id="CHEBI:29108"/>
    </cofactor>
</comment>
<dbReference type="SUPFAM" id="SSF48225">
    <property type="entry name" value="Seven-hairpin glycosidases"/>
    <property type="match status" value="1"/>
</dbReference>
<evidence type="ECO:0000256" key="1">
    <source>
        <dbReference type="ARBA" id="ARBA00001913"/>
    </source>
</evidence>
<dbReference type="InterPro" id="IPR036026">
    <property type="entry name" value="Seven-hairpin_glycosidases"/>
</dbReference>
<evidence type="ECO:0000313" key="16">
    <source>
        <dbReference type="Proteomes" id="UP001147746"/>
    </source>
</evidence>
<keyword evidence="8 13" id="KW-0326">Glycosidase</keyword>
<evidence type="ECO:0000256" key="10">
    <source>
        <dbReference type="ARBA" id="ARBA00048605"/>
    </source>
</evidence>
<evidence type="ECO:0000256" key="11">
    <source>
        <dbReference type="PIRSR" id="PIRSR601382-2"/>
    </source>
</evidence>
<gene>
    <name evidence="15" type="ORF">N7476_010250</name>
</gene>
<comment type="pathway">
    <text evidence="2">Protein modification; protein glycosylation.</text>
</comment>
<dbReference type="PRINTS" id="PR00747">
    <property type="entry name" value="GLYHDRLASE47"/>
</dbReference>
<feature type="chain" id="PRO_5041194785" description="alpha-1,2-Mannosidase" evidence="14">
    <location>
        <begin position="21"/>
        <end position="530"/>
    </location>
</feature>
<sequence length="530" mass="59330">MVIVSRALLALAALVPAVVARPSQTCRKVQHDFPAGTNKNDPRAEAVKQAYVREWNQYYKYAFPQDDLMPLTHNGTNDLFGWGASVVDGIDTAIVMGLTDIVEKQLNHIASVDFTKSAYIVNFFDTNIRYLAGLLSAYDLIKSGKFPNPYDEHLVEALLSQAKSLATAISPVFDTVTGLPASQMNFTTGEVIQASSTINGTTYNSTNTAQAGTMILEYYRLSDLTGDESFREHAKKAESYLIKPSPAPVYPGLVGTELDTETGKFITFDAGWEAGVDSFIEYLIKTYVYDPSDEYAQQLRDFWVVTAESSMKNIALHPYHHPELTFLSQSDINGSLMWAMDDYACFAGGNLLLGGAYLDRPDITDLGVKVTDSCHRLFNTTTTGLNPSSIAWYNQNNTAYDNQYNKNATYRAEAAKNGYFITDPSYRDYPEPIESIWYAYRITGDTRWQDYNWEIFQALDTKRSKSVPYAEISDVNAPGGGELINYVASFYFAEVLKYLYLSFAETDVVSLDEFVFNTECHPMRIKKPCN</sequence>
<proteinExistence type="inferred from homology"/>
<keyword evidence="6 12" id="KW-1015">Disulfide bond</keyword>
<evidence type="ECO:0000256" key="12">
    <source>
        <dbReference type="PIRSR" id="PIRSR601382-3"/>
    </source>
</evidence>
<keyword evidence="16" id="KW-1185">Reference proteome</keyword>